<proteinExistence type="predicted"/>
<sequence>MTITTLMQYTIKLISHTQAPLDLLLEADPSVEKINAYLPHSHCYAAITSINQICGLYVLTPHSSNTIELMNLAVYPDHQKQGIGTTLLKHAIQTARSRHYHTLTLGTGIFGYQLPFYQSLGFTPTYSIPNYFLNHYSKIIYESGKQHHHMTCLSYSLE</sequence>
<keyword evidence="4" id="KW-1185">Reference proteome</keyword>
<evidence type="ECO:0000259" key="2">
    <source>
        <dbReference type="PROSITE" id="PS51186"/>
    </source>
</evidence>
<dbReference type="Gene3D" id="3.40.630.30">
    <property type="match status" value="1"/>
</dbReference>
<dbReference type="SUPFAM" id="SSF55729">
    <property type="entry name" value="Acyl-CoA N-acyltransferases (Nat)"/>
    <property type="match status" value="1"/>
</dbReference>
<dbReference type="Pfam" id="PF13508">
    <property type="entry name" value="Acetyltransf_7"/>
    <property type="match status" value="1"/>
</dbReference>
<dbReference type="InterPro" id="IPR000182">
    <property type="entry name" value="GNAT_dom"/>
</dbReference>
<dbReference type="KEGG" id="pcor:KS4_08600"/>
<accession>A0A517YRJ0</accession>
<reference evidence="3 4" key="1">
    <citation type="submission" date="2019-02" db="EMBL/GenBank/DDBJ databases">
        <title>Deep-cultivation of Planctomycetes and their phenomic and genomic characterization uncovers novel biology.</title>
        <authorList>
            <person name="Wiegand S."/>
            <person name="Jogler M."/>
            <person name="Boedeker C."/>
            <person name="Pinto D."/>
            <person name="Vollmers J."/>
            <person name="Rivas-Marin E."/>
            <person name="Kohn T."/>
            <person name="Peeters S.H."/>
            <person name="Heuer A."/>
            <person name="Rast P."/>
            <person name="Oberbeckmann S."/>
            <person name="Bunk B."/>
            <person name="Jeske O."/>
            <person name="Meyerdierks A."/>
            <person name="Storesund J.E."/>
            <person name="Kallscheuer N."/>
            <person name="Luecker S."/>
            <person name="Lage O.M."/>
            <person name="Pohl T."/>
            <person name="Merkel B.J."/>
            <person name="Hornburger P."/>
            <person name="Mueller R.-W."/>
            <person name="Bruemmer F."/>
            <person name="Labrenz M."/>
            <person name="Spormann A.M."/>
            <person name="Op den Camp H."/>
            <person name="Overmann J."/>
            <person name="Amann R."/>
            <person name="Jetten M.S.M."/>
            <person name="Mascher T."/>
            <person name="Medema M.H."/>
            <person name="Devos D.P."/>
            <person name="Kaster A.-K."/>
            <person name="Ovreas L."/>
            <person name="Rohde M."/>
            <person name="Galperin M.Y."/>
            <person name="Jogler C."/>
        </authorList>
    </citation>
    <scope>NUCLEOTIDE SEQUENCE [LARGE SCALE GENOMIC DNA]</scope>
    <source>
        <strain evidence="3 4">KS4</strain>
    </source>
</reference>
<gene>
    <name evidence="3" type="primary">yvbK</name>
    <name evidence="3" type="ORF">KS4_08600</name>
</gene>
<evidence type="ECO:0000256" key="1">
    <source>
        <dbReference type="ARBA" id="ARBA00022679"/>
    </source>
</evidence>
<dbReference type="GO" id="GO:0008080">
    <property type="term" value="F:N-acetyltransferase activity"/>
    <property type="evidence" value="ECO:0007669"/>
    <property type="project" value="InterPro"/>
</dbReference>
<dbReference type="CDD" id="cd04301">
    <property type="entry name" value="NAT_SF"/>
    <property type="match status" value="1"/>
</dbReference>
<keyword evidence="1 3" id="KW-0808">Transferase</keyword>
<dbReference type="Proteomes" id="UP000317369">
    <property type="component" value="Chromosome"/>
</dbReference>
<feature type="domain" description="N-acetyltransferase" evidence="2">
    <location>
        <begin position="1"/>
        <end position="143"/>
    </location>
</feature>
<name>A0A517YRJ0_9BACT</name>
<dbReference type="AlphaFoldDB" id="A0A517YRJ0"/>
<keyword evidence="3" id="KW-0012">Acyltransferase</keyword>
<dbReference type="EC" id="2.3.1.-" evidence="3"/>
<dbReference type="PROSITE" id="PS51186">
    <property type="entry name" value="GNAT"/>
    <property type="match status" value="1"/>
</dbReference>
<dbReference type="PANTHER" id="PTHR13947">
    <property type="entry name" value="GNAT FAMILY N-ACETYLTRANSFERASE"/>
    <property type="match status" value="1"/>
</dbReference>
<dbReference type="EMBL" id="CP036425">
    <property type="protein sequence ID" value="QDU32824.1"/>
    <property type="molecule type" value="Genomic_DNA"/>
</dbReference>
<organism evidence="3 4">
    <name type="scientific">Poriferisphaera corsica</name>
    <dbReference type="NCBI Taxonomy" id="2528020"/>
    <lineage>
        <taxon>Bacteria</taxon>
        <taxon>Pseudomonadati</taxon>
        <taxon>Planctomycetota</taxon>
        <taxon>Phycisphaerae</taxon>
        <taxon>Phycisphaerales</taxon>
        <taxon>Phycisphaeraceae</taxon>
        <taxon>Poriferisphaera</taxon>
    </lineage>
</organism>
<dbReference type="PANTHER" id="PTHR13947:SF37">
    <property type="entry name" value="LD18367P"/>
    <property type="match status" value="1"/>
</dbReference>
<dbReference type="RefSeq" id="WP_200761555.1">
    <property type="nucleotide sequence ID" value="NZ_CP036425.1"/>
</dbReference>
<dbReference type="InterPro" id="IPR050769">
    <property type="entry name" value="NAT_camello-type"/>
</dbReference>
<dbReference type="InterPro" id="IPR016181">
    <property type="entry name" value="Acyl_CoA_acyltransferase"/>
</dbReference>
<evidence type="ECO:0000313" key="3">
    <source>
        <dbReference type="EMBL" id="QDU32824.1"/>
    </source>
</evidence>
<evidence type="ECO:0000313" key="4">
    <source>
        <dbReference type="Proteomes" id="UP000317369"/>
    </source>
</evidence>
<protein>
    <submittedName>
        <fullName evidence="3">Putative N-acetyltransferase YvbK</fullName>
        <ecNumber evidence="3">2.3.1.-</ecNumber>
    </submittedName>
</protein>